<dbReference type="EMBL" id="MBDO02000392">
    <property type="protein sequence ID" value="RLN56013.1"/>
    <property type="molecule type" value="Genomic_DNA"/>
</dbReference>
<accession>A0A3F2RHI7</accession>
<evidence type="ECO:0000256" key="1">
    <source>
        <dbReference type="SAM" id="Coils"/>
    </source>
</evidence>
<protein>
    <submittedName>
        <fullName evidence="3">Uncharacterized protein</fullName>
    </submittedName>
</protein>
<dbReference type="EMBL" id="MBAD02000785">
    <property type="protein sequence ID" value="RLN62844.1"/>
    <property type="molecule type" value="Genomic_DNA"/>
</dbReference>
<evidence type="ECO:0000313" key="5">
    <source>
        <dbReference type="Proteomes" id="UP000277300"/>
    </source>
</evidence>
<dbReference type="Proteomes" id="UP000284657">
    <property type="component" value="Unassembled WGS sequence"/>
</dbReference>
<dbReference type="Proteomes" id="UP000277300">
    <property type="component" value="Unassembled WGS sequence"/>
</dbReference>
<evidence type="ECO:0000256" key="2">
    <source>
        <dbReference type="SAM" id="MobiDB-lite"/>
    </source>
</evidence>
<feature type="region of interest" description="Disordered" evidence="2">
    <location>
        <begin position="102"/>
        <end position="131"/>
    </location>
</feature>
<name>A0A3F2RHI7_9STRA</name>
<evidence type="ECO:0000313" key="3">
    <source>
        <dbReference type="EMBL" id="RLN56013.1"/>
    </source>
</evidence>
<evidence type="ECO:0000313" key="6">
    <source>
        <dbReference type="Proteomes" id="UP000284657"/>
    </source>
</evidence>
<keyword evidence="1" id="KW-0175">Coiled coil</keyword>
<reference evidence="5 6" key="1">
    <citation type="submission" date="2018-07" db="EMBL/GenBank/DDBJ databases">
        <title>Genome sequencing of oomycete isolates from Chile give support for New Zealand origin for Phytophthora kernoviae and make available the first Nothophytophthora sp. genome.</title>
        <authorList>
            <person name="Studholme D.J."/>
            <person name="Sanfuentes E."/>
            <person name="Panda P."/>
            <person name="Hill R."/>
            <person name="Sambles C."/>
            <person name="Grant M."/>
            <person name="Williams N.M."/>
            <person name="Mcdougal R.L."/>
        </authorList>
    </citation>
    <scope>NUCLEOTIDE SEQUENCE [LARGE SCALE GENOMIC DNA]</scope>
    <source>
        <strain evidence="3">Chile6</strain>
        <strain evidence="4">Chile7</strain>
    </source>
</reference>
<dbReference type="AlphaFoldDB" id="A0A3F2RHI7"/>
<gene>
    <name evidence="4" type="ORF">BBJ29_007214</name>
    <name evidence="3" type="ORF">BBP00_00008212</name>
</gene>
<feature type="coiled-coil region" evidence="1">
    <location>
        <begin position="417"/>
        <end position="451"/>
    </location>
</feature>
<dbReference type="OrthoDB" id="75680at2759"/>
<comment type="caution">
    <text evidence="3">The sequence shown here is derived from an EMBL/GenBank/DDBJ whole genome shotgun (WGS) entry which is preliminary data.</text>
</comment>
<evidence type="ECO:0000313" key="4">
    <source>
        <dbReference type="EMBL" id="RLN62844.1"/>
    </source>
</evidence>
<sequence length="469" mass="53837">MTDYFAKTQSKLCDAPSNRLLARTHIGGRVDVHRRESDPSKEFQIQYTPTANYEGSDAIPRREQGCMPNIKNGGNIATAALSEIIANGSPRKWQHGEMVPDHFSPSSSHGEMVLTPPSSLKPAQKRVKSLTRRKQCCTKQARYRDKQRITHAQLKVDVLQKHQEVEELKRKRQDILLSVKNNLSPWLIVAKVFRIVENTLRFPWCLESEGDMLNHTETQTGMEFLQSAFAFHVSIGELRGFHIMMEKLRHHSVTFGDPRFHLHRIQVMAPGVMTAAGRFTASVTDLTLRHVFPQLRKHVNEDKYISLRKRLQGHRFSCNFSVDFFFDEESGRVVRLEAKVDLITALLHTLGNLQDFNQLTLAIIVLLHCQNVIDRMDAVEKRLATEAKKLDGPVGGADLREYQTQLLLQLRAIRDTMQKEGSSVEQLRKERDEARNERDVLQKQVDKLNYRVHHLKQHVPVPTAVDMQL</sequence>
<proteinExistence type="predicted"/>
<organism evidence="3 5">
    <name type="scientific">Phytophthora kernoviae</name>
    <dbReference type="NCBI Taxonomy" id="325452"/>
    <lineage>
        <taxon>Eukaryota</taxon>
        <taxon>Sar</taxon>
        <taxon>Stramenopiles</taxon>
        <taxon>Oomycota</taxon>
        <taxon>Peronosporomycetes</taxon>
        <taxon>Peronosporales</taxon>
        <taxon>Peronosporaceae</taxon>
        <taxon>Phytophthora</taxon>
    </lineage>
</organism>